<dbReference type="GO" id="GO:0003677">
    <property type="term" value="F:DNA binding"/>
    <property type="evidence" value="ECO:0007669"/>
    <property type="project" value="UniProtKB-KW"/>
</dbReference>
<evidence type="ECO:0000256" key="4">
    <source>
        <dbReference type="PIRSR" id="PIRSR606118-50"/>
    </source>
</evidence>
<protein>
    <submittedName>
        <fullName evidence="8">Recombinase family protein</fullName>
    </submittedName>
</protein>
<evidence type="ECO:0000256" key="5">
    <source>
        <dbReference type="PROSITE-ProRule" id="PRU10137"/>
    </source>
</evidence>
<reference evidence="8 9" key="1">
    <citation type="journal article" date="2019" name="Syst. Appl. Microbiol.">
        <title>Microvirga tunisiensis sp. nov., a root nodule symbiotic bacterium isolated from Lupinus micranthus and L. luteus grown in Northern Tunisia.</title>
        <authorList>
            <person name="Msaddak A."/>
            <person name="Rejili M."/>
            <person name="Duran D."/>
            <person name="Mars M."/>
            <person name="Palacios J.M."/>
            <person name="Ruiz-Argueso T."/>
            <person name="Rey L."/>
            <person name="Imperial J."/>
        </authorList>
    </citation>
    <scope>NUCLEOTIDE SEQUENCE [LARGE SCALE GENOMIC DNA]</scope>
    <source>
        <strain evidence="8 9">Lmie10</strain>
    </source>
</reference>
<dbReference type="OrthoDB" id="4500247at2"/>
<comment type="caution">
    <text evidence="8">The sequence shown here is derived from an EMBL/GenBank/DDBJ whole genome shotgun (WGS) entry which is preliminary data.</text>
</comment>
<dbReference type="InterPro" id="IPR025827">
    <property type="entry name" value="Zn_ribbon_recom_dom"/>
</dbReference>
<dbReference type="Pfam" id="PF13408">
    <property type="entry name" value="Zn_ribbon_recom"/>
    <property type="match status" value="1"/>
</dbReference>
<feature type="non-terminal residue" evidence="8">
    <location>
        <position position="546"/>
    </location>
</feature>
<keyword evidence="1" id="KW-0229">DNA integration</keyword>
<dbReference type="GO" id="GO:0000150">
    <property type="term" value="F:DNA strand exchange activity"/>
    <property type="evidence" value="ECO:0007669"/>
    <property type="project" value="InterPro"/>
</dbReference>
<evidence type="ECO:0000313" key="9">
    <source>
        <dbReference type="Proteomes" id="UP000403266"/>
    </source>
</evidence>
<feature type="domain" description="Resolvase/invertase-type recombinase catalytic" evidence="6">
    <location>
        <begin position="5"/>
        <end position="152"/>
    </location>
</feature>
<dbReference type="Pfam" id="PF07508">
    <property type="entry name" value="Recombinase"/>
    <property type="match status" value="1"/>
</dbReference>
<evidence type="ECO:0000256" key="3">
    <source>
        <dbReference type="ARBA" id="ARBA00023172"/>
    </source>
</evidence>
<sequence>MTALNGAIYARVSSEQQTSDNTIASQIEALETRLAQDGLTLTPDERFTDEGYSGATLVRPALERLRDAVAAGSIDRLYVHSPDRLARRYAYQVLLIEEIRRAGVEIVFLNRPIGLSPEDDLLLQVQGMVAEYERAKILERSRRGKRHAAHKGTVSVLSGAPYGYRYIGKRDGGGVARYEILEDEAQIVRRVFHWIGRERVSIGEACRRLQQEGCLTRSGKTAWDRSTVWGILRNPAYSGTAAFGKTRIGPRPARLRPVRGGREQPRRAHGVYAVAPSEWIGVPVPPLVDEALFEAVREQLEQNRRRNRQHARGQRYLLQGLLVCQHCGYAYYGKAISLSSAKGKRRDYAYYRCCGSDAYRFGGEHLCSNPQVRTDRLDEAVWREVERVLQDPSLIAAEHERRVVQARDPGAADLAGIETQLAKLRRGMGRLIDGYAEGLIDKADFEPRVTGLRQRIKGWEEQAEALRDEAAQRVALSLLVSRLEDFAAQVRDQLSAVDWSVQRDLIRLLVKRVEIDRGDITVVFRVAPPPDPSYGGSDSGSLHHCR</sequence>
<evidence type="ECO:0000256" key="1">
    <source>
        <dbReference type="ARBA" id="ARBA00022908"/>
    </source>
</evidence>
<gene>
    <name evidence="8" type="ORF">FS320_42490</name>
</gene>
<feature type="domain" description="Recombinase" evidence="7">
    <location>
        <begin position="161"/>
        <end position="306"/>
    </location>
</feature>
<dbReference type="InterPro" id="IPR036162">
    <property type="entry name" value="Resolvase-like_N_sf"/>
</dbReference>
<dbReference type="InterPro" id="IPR006118">
    <property type="entry name" value="Recombinase_CS"/>
</dbReference>
<dbReference type="InterPro" id="IPR011109">
    <property type="entry name" value="DNA_bind_recombinase_dom"/>
</dbReference>
<dbReference type="Gene3D" id="3.40.50.1390">
    <property type="entry name" value="Resolvase, N-terminal catalytic domain"/>
    <property type="match status" value="1"/>
</dbReference>
<dbReference type="GO" id="GO:0015074">
    <property type="term" value="P:DNA integration"/>
    <property type="evidence" value="ECO:0007669"/>
    <property type="project" value="UniProtKB-KW"/>
</dbReference>
<evidence type="ECO:0000313" key="8">
    <source>
        <dbReference type="EMBL" id="MPR31366.1"/>
    </source>
</evidence>
<feature type="active site" description="O-(5'-phospho-DNA)-serine intermediate" evidence="4 5">
    <location>
        <position position="13"/>
    </location>
</feature>
<keyword evidence="3" id="KW-0233">DNA recombination</keyword>
<dbReference type="Proteomes" id="UP000403266">
    <property type="component" value="Unassembled WGS sequence"/>
</dbReference>
<dbReference type="PANTHER" id="PTHR30461">
    <property type="entry name" value="DNA-INVERTASE FROM LAMBDOID PROPHAGE"/>
    <property type="match status" value="1"/>
</dbReference>
<accession>A0A5N7N992</accession>
<dbReference type="RefSeq" id="WP_152718532.1">
    <property type="nucleotide sequence ID" value="NZ_VOSJ01000702.1"/>
</dbReference>
<proteinExistence type="predicted"/>
<dbReference type="Gene3D" id="3.90.1750.20">
    <property type="entry name" value="Putative Large Serine Recombinase, Chain B, Domain 2"/>
    <property type="match status" value="1"/>
</dbReference>
<evidence type="ECO:0000259" key="6">
    <source>
        <dbReference type="PROSITE" id="PS51736"/>
    </source>
</evidence>
<dbReference type="PROSITE" id="PS51736">
    <property type="entry name" value="RECOMBINASES_3"/>
    <property type="match status" value="1"/>
</dbReference>
<dbReference type="AlphaFoldDB" id="A0A5N7N992"/>
<evidence type="ECO:0000259" key="7">
    <source>
        <dbReference type="PROSITE" id="PS51737"/>
    </source>
</evidence>
<evidence type="ECO:0000256" key="2">
    <source>
        <dbReference type="ARBA" id="ARBA00023125"/>
    </source>
</evidence>
<dbReference type="InterPro" id="IPR006119">
    <property type="entry name" value="Resolv_N"/>
</dbReference>
<dbReference type="PROSITE" id="PS51737">
    <property type="entry name" value="RECOMBINASE_DNA_BIND"/>
    <property type="match status" value="1"/>
</dbReference>
<organism evidence="8 9">
    <name type="scientific">Microvirga tunisiensis</name>
    <dbReference type="NCBI Taxonomy" id="2108360"/>
    <lineage>
        <taxon>Bacteria</taxon>
        <taxon>Pseudomonadati</taxon>
        <taxon>Pseudomonadota</taxon>
        <taxon>Alphaproteobacteria</taxon>
        <taxon>Hyphomicrobiales</taxon>
        <taxon>Methylobacteriaceae</taxon>
        <taxon>Microvirga</taxon>
    </lineage>
</organism>
<dbReference type="CDD" id="cd00338">
    <property type="entry name" value="Ser_Recombinase"/>
    <property type="match status" value="1"/>
</dbReference>
<dbReference type="SMART" id="SM00857">
    <property type="entry name" value="Resolvase"/>
    <property type="match status" value="1"/>
</dbReference>
<keyword evidence="2" id="KW-0238">DNA-binding</keyword>
<keyword evidence="9" id="KW-1185">Reference proteome</keyword>
<dbReference type="PANTHER" id="PTHR30461:SF23">
    <property type="entry name" value="DNA RECOMBINASE-RELATED"/>
    <property type="match status" value="1"/>
</dbReference>
<dbReference type="PROSITE" id="PS00397">
    <property type="entry name" value="RECOMBINASES_1"/>
    <property type="match status" value="1"/>
</dbReference>
<dbReference type="InterPro" id="IPR038109">
    <property type="entry name" value="DNA_bind_recomb_sf"/>
</dbReference>
<dbReference type="SUPFAM" id="SSF53041">
    <property type="entry name" value="Resolvase-like"/>
    <property type="match status" value="1"/>
</dbReference>
<dbReference type="Pfam" id="PF00239">
    <property type="entry name" value="Resolvase"/>
    <property type="match status" value="1"/>
</dbReference>
<dbReference type="EMBL" id="VOSK01000653">
    <property type="protein sequence ID" value="MPR31366.1"/>
    <property type="molecule type" value="Genomic_DNA"/>
</dbReference>
<dbReference type="InterPro" id="IPR050639">
    <property type="entry name" value="SSR_resolvase"/>
</dbReference>
<name>A0A5N7N992_9HYPH</name>